<evidence type="ECO:0000256" key="5">
    <source>
        <dbReference type="ARBA" id="ARBA00022989"/>
    </source>
</evidence>
<keyword evidence="4 7" id="KW-0812">Transmembrane</keyword>
<dbReference type="Pfam" id="PF21082">
    <property type="entry name" value="MS_channel_3rd"/>
    <property type="match status" value="1"/>
</dbReference>
<dbReference type="Gene3D" id="2.30.30.60">
    <property type="match status" value="1"/>
</dbReference>
<evidence type="ECO:0000256" key="1">
    <source>
        <dbReference type="ARBA" id="ARBA00004651"/>
    </source>
</evidence>
<accession>A0A9D1MPA7</accession>
<comment type="caution">
    <text evidence="11">The sequence shown here is derived from an EMBL/GenBank/DDBJ whole genome shotgun (WGS) entry which is preliminary data.</text>
</comment>
<feature type="transmembrane region" description="Helical" evidence="7">
    <location>
        <begin position="123"/>
        <end position="145"/>
    </location>
</feature>
<dbReference type="InterPro" id="IPR049142">
    <property type="entry name" value="MS_channel_1st"/>
</dbReference>
<comment type="subcellular location">
    <subcellularLocation>
        <location evidence="1">Cell membrane</location>
        <topology evidence="1">Multi-pass membrane protein</topology>
    </subcellularLocation>
</comment>
<evidence type="ECO:0000259" key="10">
    <source>
        <dbReference type="Pfam" id="PF21088"/>
    </source>
</evidence>
<evidence type="ECO:0000256" key="3">
    <source>
        <dbReference type="ARBA" id="ARBA00022475"/>
    </source>
</evidence>
<feature type="domain" description="Mechanosensitive ion channel MscS" evidence="8">
    <location>
        <begin position="173"/>
        <end position="239"/>
    </location>
</feature>
<dbReference type="InterPro" id="IPR023408">
    <property type="entry name" value="MscS_beta-dom_sf"/>
</dbReference>
<dbReference type="PANTHER" id="PTHR43634:SF2">
    <property type="entry name" value="LOW CONDUCTANCE MECHANOSENSITIVE CHANNEL YNAI"/>
    <property type="match status" value="1"/>
</dbReference>
<evidence type="ECO:0000259" key="9">
    <source>
        <dbReference type="Pfam" id="PF21082"/>
    </source>
</evidence>
<feature type="transmembrane region" description="Helical" evidence="7">
    <location>
        <begin position="152"/>
        <end position="170"/>
    </location>
</feature>
<name>A0A9D1MPA7_9FIRM</name>
<keyword evidence="3" id="KW-1003">Cell membrane</keyword>
<dbReference type="GO" id="GO:0055085">
    <property type="term" value="P:transmembrane transport"/>
    <property type="evidence" value="ECO:0007669"/>
    <property type="project" value="InterPro"/>
</dbReference>
<feature type="transmembrane region" description="Helical" evidence="7">
    <location>
        <begin position="54"/>
        <end position="73"/>
    </location>
</feature>
<dbReference type="EMBL" id="DVNI01000029">
    <property type="protein sequence ID" value="HIU63783.1"/>
    <property type="molecule type" value="Genomic_DNA"/>
</dbReference>
<evidence type="ECO:0000313" key="12">
    <source>
        <dbReference type="Proteomes" id="UP000824099"/>
    </source>
</evidence>
<sequence>MQIFEPWLMPLAILASFFLFKLILRPLIRKLLMLFAAKLSASSVQGILDASKAPADFILAVLAFFFALMVSPLESMTNHILMKHLIRSCVIISIFWTFFNLVSSTHDIFLKVLSSFAIRLDAVLSNIISTFLQFFILAVGFAMIVSEWGYDINGFIAGLSLGGLAVSLAAKDALANVFGSIIILMDKPFVIGDWIETLGVEGTVEKISLRSTSIRTYPEALVYLPNSLLANTLIANYSRRSKRRIEFTLSIADSTPSEKLEHALADIRSYITEHPRIYSNNFNVNFDAFGEKSLNIYIFCYSKTTVYLEFLKIKEELNFALLEIMTKHQIASSSTSTNIYFNNPAAPGTSKQQ</sequence>
<feature type="transmembrane region" description="Helical" evidence="7">
    <location>
        <begin position="85"/>
        <end position="103"/>
    </location>
</feature>
<dbReference type="Pfam" id="PF00924">
    <property type="entry name" value="MS_channel_2nd"/>
    <property type="match status" value="1"/>
</dbReference>
<dbReference type="AlphaFoldDB" id="A0A9D1MPA7"/>
<dbReference type="InterPro" id="IPR011066">
    <property type="entry name" value="MscS_channel_C_sf"/>
</dbReference>
<keyword evidence="5 7" id="KW-1133">Transmembrane helix</keyword>
<organism evidence="11 12">
    <name type="scientific">Candidatus Avacidaminococcus intestinavium</name>
    <dbReference type="NCBI Taxonomy" id="2840684"/>
    <lineage>
        <taxon>Bacteria</taxon>
        <taxon>Bacillati</taxon>
        <taxon>Bacillota</taxon>
        <taxon>Negativicutes</taxon>
        <taxon>Acidaminococcales</taxon>
        <taxon>Acidaminococcaceae</taxon>
        <taxon>Acidaminococcaceae incertae sedis</taxon>
        <taxon>Candidatus Avacidaminococcus</taxon>
    </lineage>
</organism>
<dbReference type="PANTHER" id="PTHR43634">
    <property type="entry name" value="OW CONDUCTANCE MECHANOSENSITIVE CHANNEL"/>
    <property type="match status" value="1"/>
</dbReference>
<dbReference type="Gene3D" id="1.10.287.1260">
    <property type="match status" value="1"/>
</dbReference>
<dbReference type="InterPro" id="IPR011014">
    <property type="entry name" value="MscS_channel_TM-2"/>
</dbReference>
<evidence type="ECO:0000256" key="2">
    <source>
        <dbReference type="ARBA" id="ARBA00008017"/>
    </source>
</evidence>
<dbReference type="Gene3D" id="3.30.70.100">
    <property type="match status" value="1"/>
</dbReference>
<evidence type="ECO:0000259" key="8">
    <source>
        <dbReference type="Pfam" id="PF00924"/>
    </source>
</evidence>
<reference evidence="11" key="1">
    <citation type="submission" date="2020-10" db="EMBL/GenBank/DDBJ databases">
        <authorList>
            <person name="Gilroy R."/>
        </authorList>
    </citation>
    <scope>NUCLEOTIDE SEQUENCE</scope>
    <source>
        <strain evidence="11">CHK160-1198</strain>
    </source>
</reference>
<dbReference type="InterPro" id="IPR006685">
    <property type="entry name" value="MscS_channel_2nd"/>
</dbReference>
<evidence type="ECO:0000256" key="7">
    <source>
        <dbReference type="SAM" id="Phobius"/>
    </source>
</evidence>
<dbReference type="InterPro" id="IPR049278">
    <property type="entry name" value="MS_channel_C"/>
</dbReference>
<gene>
    <name evidence="11" type="ORF">IAB06_01905</name>
</gene>
<keyword evidence="6 7" id="KW-0472">Membrane</keyword>
<dbReference type="InterPro" id="IPR010920">
    <property type="entry name" value="LSM_dom_sf"/>
</dbReference>
<comment type="similarity">
    <text evidence="2">Belongs to the MscS (TC 1.A.23) family.</text>
</comment>
<proteinExistence type="inferred from homology"/>
<feature type="transmembrane region" description="Helical" evidence="7">
    <location>
        <begin position="6"/>
        <end position="24"/>
    </location>
</feature>
<dbReference type="SUPFAM" id="SSF82861">
    <property type="entry name" value="Mechanosensitive channel protein MscS (YggB), transmembrane region"/>
    <property type="match status" value="1"/>
</dbReference>
<protein>
    <submittedName>
        <fullName evidence="11">Mechanosensitive ion channel family protein</fullName>
    </submittedName>
</protein>
<evidence type="ECO:0000256" key="4">
    <source>
        <dbReference type="ARBA" id="ARBA00022692"/>
    </source>
</evidence>
<dbReference type="InterPro" id="IPR045042">
    <property type="entry name" value="YnaI-like"/>
</dbReference>
<dbReference type="Pfam" id="PF21088">
    <property type="entry name" value="MS_channel_1st"/>
    <property type="match status" value="1"/>
</dbReference>
<feature type="domain" description="Mechanosensitive ion channel MscS C-terminal" evidence="9">
    <location>
        <begin position="245"/>
        <end position="331"/>
    </location>
</feature>
<dbReference type="GO" id="GO:0005886">
    <property type="term" value="C:plasma membrane"/>
    <property type="evidence" value="ECO:0007669"/>
    <property type="project" value="UniProtKB-SubCell"/>
</dbReference>
<evidence type="ECO:0000313" key="11">
    <source>
        <dbReference type="EMBL" id="HIU63783.1"/>
    </source>
</evidence>
<evidence type="ECO:0000256" key="6">
    <source>
        <dbReference type="ARBA" id="ARBA00023136"/>
    </source>
</evidence>
<dbReference type="SUPFAM" id="SSF82689">
    <property type="entry name" value="Mechanosensitive channel protein MscS (YggB), C-terminal domain"/>
    <property type="match status" value="1"/>
</dbReference>
<feature type="domain" description="Mechanosensitive ion channel transmembrane helices 2/3" evidence="10">
    <location>
        <begin position="133"/>
        <end position="171"/>
    </location>
</feature>
<reference evidence="11" key="2">
    <citation type="journal article" date="2021" name="PeerJ">
        <title>Extensive microbial diversity within the chicken gut microbiome revealed by metagenomics and culture.</title>
        <authorList>
            <person name="Gilroy R."/>
            <person name="Ravi A."/>
            <person name="Getino M."/>
            <person name="Pursley I."/>
            <person name="Horton D.L."/>
            <person name="Alikhan N.F."/>
            <person name="Baker D."/>
            <person name="Gharbi K."/>
            <person name="Hall N."/>
            <person name="Watson M."/>
            <person name="Adriaenssens E.M."/>
            <person name="Foster-Nyarko E."/>
            <person name="Jarju S."/>
            <person name="Secka A."/>
            <person name="Antonio M."/>
            <person name="Oren A."/>
            <person name="Chaudhuri R.R."/>
            <person name="La Ragione R."/>
            <person name="Hildebrand F."/>
            <person name="Pallen M.J."/>
        </authorList>
    </citation>
    <scope>NUCLEOTIDE SEQUENCE</scope>
    <source>
        <strain evidence="11">CHK160-1198</strain>
    </source>
</reference>
<dbReference type="SUPFAM" id="SSF50182">
    <property type="entry name" value="Sm-like ribonucleoproteins"/>
    <property type="match status" value="1"/>
</dbReference>
<dbReference type="Proteomes" id="UP000824099">
    <property type="component" value="Unassembled WGS sequence"/>
</dbReference>